<dbReference type="PANTHER" id="PTHR38436">
    <property type="entry name" value="POLYKETIDE CYCLASE SNOAL-LIKE DOMAIN"/>
    <property type="match status" value="1"/>
</dbReference>
<comment type="caution">
    <text evidence="1">The sequence shown here is derived from an EMBL/GenBank/DDBJ whole genome shotgun (WGS) entry which is preliminary data.</text>
</comment>
<accession>A0A0S7XNB7</accession>
<dbReference type="InterPro" id="IPR009959">
    <property type="entry name" value="Cyclase_SnoaL-like"/>
</dbReference>
<protein>
    <recommendedName>
        <fullName evidence="3">Ester cyclase</fullName>
    </recommendedName>
</protein>
<name>A0A0S7XNB7_UNCSA</name>
<dbReference type="Pfam" id="PF07366">
    <property type="entry name" value="SnoaL"/>
    <property type="match status" value="1"/>
</dbReference>
<dbReference type="SUPFAM" id="SSF54427">
    <property type="entry name" value="NTF2-like"/>
    <property type="match status" value="1"/>
</dbReference>
<reference evidence="1 2" key="1">
    <citation type="journal article" date="2015" name="Microbiome">
        <title>Genomic resolution of linkages in carbon, nitrogen, and sulfur cycling among widespread estuary sediment bacteria.</title>
        <authorList>
            <person name="Baker B.J."/>
            <person name="Lazar C.S."/>
            <person name="Teske A.P."/>
            <person name="Dick G.J."/>
        </authorList>
    </citation>
    <scope>NUCLEOTIDE SEQUENCE [LARGE SCALE GENOMIC DNA]</scope>
    <source>
        <strain evidence="1">DG_54_3</strain>
    </source>
</reference>
<gene>
    <name evidence="1" type="ORF">AMJ44_13640</name>
</gene>
<evidence type="ECO:0000313" key="1">
    <source>
        <dbReference type="EMBL" id="KPJ63973.1"/>
    </source>
</evidence>
<evidence type="ECO:0008006" key="3">
    <source>
        <dbReference type="Google" id="ProtNLM"/>
    </source>
</evidence>
<dbReference type="EMBL" id="LIZX01000208">
    <property type="protein sequence ID" value="KPJ63973.1"/>
    <property type="molecule type" value="Genomic_DNA"/>
</dbReference>
<organism evidence="1 2">
    <name type="scientific">candidate division WOR-1 bacterium DG_54_3</name>
    <dbReference type="NCBI Taxonomy" id="1703775"/>
    <lineage>
        <taxon>Bacteria</taxon>
        <taxon>Bacillati</taxon>
        <taxon>Saganbacteria</taxon>
    </lineage>
</organism>
<dbReference type="PANTHER" id="PTHR38436:SF1">
    <property type="entry name" value="ESTER CYCLASE"/>
    <property type="match status" value="1"/>
</dbReference>
<dbReference type="GO" id="GO:0030638">
    <property type="term" value="P:polyketide metabolic process"/>
    <property type="evidence" value="ECO:0007669"/>
    <property type="project" value="InterPro"/>
</dbReference>
<dbReference type="AlphaFoldDB" id="A0A0S7XNB7"/>
<evidence type="ECO:0000313" key="2">
    <source>
        <dbReference type="Proteomes" id="UP000051861"/>
    </source>
</evidence>
<dbReference type="InterPro" id="IPR032710">
    <property type="entry name" value="NTF2-like_dom_sf"/>
</dbReference>
<dbReference type="Gene3D" id="3.10.450.50">
    <property type="match status" value="1"/>
</dbReference>
<proteinExistence type="predicted"/>
<sequence length="152" mass="17154">MAELEEFKAQAALEEANKALAKRYIEAAFRADFEALKEILSPDLVHRPQLGVDESLEEALRGLKQRATMFPDETFSVEDLFVKGDKFVCRGIFRGTHTGDIEGFPATGKKVEMSAMMIVRVENGKIAETWGVRDLLSLYQQLGFELKPKEEK</sequence>
<dbReference type="Proteomes" id="UP000051861">
    <property type="component" value="Unassembled WGS sequence"/>
</dbReference>